<accession>A0A9W9G0T8</accession>
<feature type="domain" description="AB hydrolase-1" evidence="2">
    <location>
        <begin position="54"/>
        <end position="165"/>
    </location>
</feature>
<name>A0A9W9G0T8_9EURO</name>
<evidence type="ECO:0000313" key="3">
    <source>
        <dbReference type="EMBL" id="KAJ5110034.1"/>
    </source>
</evidence>
<dbReference type="RefSeq" id="XP_056478145.1">
    <property type="nucleotide sequence ID" value="XM_056615173.1"/>
</dbReference>
<dbReference type="InterPro" id="IPR029058">
    <property type="entry name" value="AB_hydrolase_fold"/>
</dbReference>
<reference evidence="3" key="1">
    <citation type="submission" date="2022-11" db="EMBL/GenBank/DDBJ databases">
        <authorList>
            <person name="Petersen C."/>
        </authorList>
    </citation>
    <scope>NUCLEOTIDE SEQUENCE</scope>
    <source>
        <strain evidence="3">IBT 30761</strain>
    </source>
</reference>
<comment type="caution">
    <text evidence="3">The sequence shown here is derived from an EMBL/GenBank/DDBJ whole genome shotgun (WGS) entry which is preliminary data.</text>
</comment>
<evidence type="ECO:0000313" key="4">
    <source>
        <dbReference type="Proteomes" id="UP001149074"/>
    </source>
</evidence>
<dbReference type="PANTHER" id="PTHR45763">
    <property type="entry name" value="HYDROLASE, ALPHA/BETA FOLD FAMILY PROTEIN, EXPRESSED-RELATED"/>
    <property type="match status" value="1"/>
</dbReference>
<dbReference type="SUPFAM" id="SSF53474">
    <property type="entry name" value="alpha/beta-Hydrolases"/>
    <property type="match status" value="1"/>
</dbReference>
<dbReference type="OrthoDB" id="294702at2759"/>
<evidence type="ECO:0000259" key="2">
    <source>
        <dbReference type="Pfam" id="PF00561"/>
    </source>
</evidence>
<feature type="compositionally biased region" description="Low complexity" evidence="1">
    <location>
        <begin position="12"/>
        <end position="26"/>
    </location>
</feature>
<dbReference type="Proteomes" id="UP001149074">
    <property type="component" value="Unassembled WGS sequence"/>
</dbReference>
<keyword evidence="4" id="KW-1185">Reference proteome</keyword>
<dbReference type="PANTHER" id="PTHR45763:SF46">
    <property type="entry name" value="AB HYDROLASE-1 DOMAIN-CONTAINING PROTEIN"/>
    <property type="match status" value="1"/>
</dbReference>
<dbReference type="Gene3D" id="3.40.50.1820">
    <property type="entry name" value="alpha/beta hydrolase"/>
    <property type="match status" value="1"/>
</dbReference>
<dbReference type="AlphaFoldDB" id="A0A9W9G0T8"/>
<protein>
    <recommendedName>
        <fullName evidence="2">AB hydrolase-1 domain-containing protein</fullName>
    </recommendedName>
</protein>
<organism evidence="3 4">
    <name type="scientific">Penicillium argentinense</name>
    <dbReference type="NCBI Taxonomy" id="1131581"/>
    <lineage>
        <taxon>Eukaryota</taxon>
        <taxon>Fungi</taxon>
        <taxon>Dikarya</taxon>
        <taxon>Ascomycota</taxon>
        <taxon>Pezizomycotina</taxon>
        <taxon>Eurotiomycetes</taxon>
        <taxon>Eurotiomycetidae</taxon>
        <taxon>Eurotiales</taxon>
        <taxon>Aspergillaceae</taxon>
        <taxon>Penicillium</taxon>
    </lineage>
</organism>
<dbReference type="EMBL" id="JAPQKI010000003">
    <property type="protein sequence ID" value="KAJ5110034.1"/>
    <property type="molecule type" value="Genomic_DNA"/>
</dbReference>
<evidence type="ECO:0000256" key="1">
    <source>
        <dbReference type="SAM" id="MobiDB-lite"/>
    </source>
</evidence>
<proteinExistence type="predicted"/>
<gene>
    <name evidence="3" type="ORF">N7532_002679</name>
</gene>
<dbReference type="Pfam" id="PF00561">
    <property type="entry name" value="Abhydrolase_1"/>
    <property type="match status" value="1"/>
</dbReference>
<feature type="region of interest" description="Disordered" evidence="1">
    <location>
        <begin position="1"/>
        <end position="26"/>
    </location>
</feature>
<dbReference type="GO" id="GO:0072330">
    <property type="term" value="P:monocarboxylic acid biosynthetic process"/>
    <property type="evidence" value="ECO:0007669"/>
    <property type="project" value="UniProtKB-ARBA"/>
</dbReference>
<sequence>MATRAIPKPHLRVSTTSSRSSSPVLSETTRFHQELNLSDGRTLGYAEYGNSTDYPLIYFHGYPSSRLEGWGFGKWPQKHGFRLIVPDRPGFGLSSYQPNRRLLDWPADVQALVSHLGLSRFAVMGCSGGGPYAVACAHLLPPQMMSAVAVIAGSPPWTAGIENVTVSRKLLSRAATNCPTALEMALNPLLGVIKWIGESAPVSRWLDAWIEGMKMEKEKGDEQDVQEELSTEEARKRMMATSFEAFAQGSAAAVQEARLLSQDWGFEFQDVPYKGIRIWHGTKDTNAPIGMVRYMAERLPKPVFHELNEDHYTMGHHFEEAIVDLIGIETRKKGDGSC</sequence>
<dbReference type="InterPro" id="IPR000073">
    <property type="entry name" value="AB_hydrolase_1"/>
</dbReference>
<dbReference type="GO" id="GO:0017000">
    <property type="term" value="P:antibiotic biosynthetic process"/>
    <property type="evidence" value="ECO:0007669"/>
    <property type="project" value="UniProtKB-ARBA"/>
</dbReference>
<reference evidence="3" key="2">
    <citation type="journal article" date="2023" name="IMA Fungus">
        <title>Comparative genomic study of the Penicillium genus elucidates a diverse pangenome and 15 lateral gene transfer events.</title>
        <authorList>
            <person name="Petersen C."/>
            <person name="Sorensen T."/>
            <person name="Nielsen M.R."/>
            <person name="Sondergaard T.E."/>
            <person name="Sorensen J.L."/>
            <person name="Fitzpatrick D.A."/>
            <person name="Frisvad J.C."/>
            <person name="Nielsen K.L."/>
        </authorList>
    </citation>
    <scope>NUCLEOTIDE SEQUENCE</scope>
    <source>
        <strain evidence="3">IBT 30761</strain>
    </source>
</reference>
<dbReference type="GeneID" id="81354152"/>